<sequence>MKSRRHAVLSNIDRYFASRPSIPRLRSLLLFYPSHPTVANMFSNLDVICGSFKLLRVLDLENTRINHLQSEIGNLINLRYLGLKNTRINKLPSSMRYLQSLQTLDISGNVLLHNIANIICKMENVRHLYINASTCTGKFRIDTLKNLQTLSCIHIDNLILKSSGKLLNLRKLGVALSYNSDVNRFCNSIAVLEQFESLRLVSLMPSGCLPSLEGLSQLHSLIKLSLKGRIEMLPVPREFPPNIAQLTLHSSFLRTNPMDVLKHLPKLSILRLRVESYLGDQLTISAGGFPLLRFLELENLGHLKDLTIEDGATPRLRHLRISGCPCLKELPVGIMSATTLQELEICSMPSQFVNRLRGEHSDRVKHIPSITFS</sequence>
<dbReference type="InterPro" id="IPR032675">
    <property type="entry name" value="LRR_dom_sf"/>
</dbReference>
<dbReference type="Pfam" id="PF23598">
    <property type="entry name" value="LRR_14"/>
    <property type="match status" value="1"/>
</dbReference>
<keyword evidence="4" id="KW-1185">Reference proteome</keyword>
<accession>A0ABQ8HGC3</accession>
<evidence type="ECO:0000313" key="4">
    <source>
        <dbReference type="Proteomes" id="UP000827721"/>
    </source>
</evidence>
<evidence type="ECO:0000313" key="3">
    <source>
        <dbReference type="EMBL" id="KAH7557656.1"/>
    </source>
</evidence>
<gene>
    <name evidence="3" type="ORF">JRO89_XS11G0197600</name>
</gene>
<organism evidence="3 4">
    <name type="scientific">Xanthoceras sorbifolium</name>
    <dbReference type="NCBI Taxonomy" id="99658"/>
    <lineage>
        <taxon>Eukaryota</taxon>
        <taxon>Viridiplantae</taxon>
        <taxon>Streptophyta</taxon>
        <taxon>Embryophyta</taxon>
        <taxon>Tracheophyta</taxon>
        <taxon>Spermatophyta</taxon>
        <taxon>Magnoliopsida</taxon>
        <taxon>eudicotyledons</taxon>
        <taxon>Gunneridae</taxon>
        <taxon>Pentapetalae</taxon>
        <taxon>rosids</taxon>
        <taxon>malvids</taxon>
        <taxon>Sapindales</taxon>
        <taxon>Sapindaceae</taxon>
        <taxon>Xanthoceroideae</taxon>
        <taxon>Xanthoceras</taxon>
    </lineage>
</organism>
<keyword evidence="1" id="KW-0677">Repeat</keyword>
<dbReference type="PANTHER" id="PTHR47186:SF57">
    <property type="entry name" value="OS02G0478300 PROTEIN"/>
    <property type="match status" value="1"/>
</dbReference>
<reference evidence="3 4" key="1">
    <citation type="submission" date="2021-02" db="EMBL/GenBank/DDBJ databases">
        <title>Plant Genome Project.</title>
        <authorList>
            <person name="Zhang R.-G."/>
        </authorList>
    </citation>
    <scope>NUCLEOTIDE SEQUENCE [LARGE SCALE GENOMIC DNA]</scope>
    <source>
        <tissue evidence="3">Leaves</tissue>
    </source>
</reference>
<dbReference type="Proteomes" id="UP000827721">
    <property type="component" value="Unassembled WGS sequence"/>
</dbReference>
<dbReference type="EMBL" id="JAFEMO010000011">
    <property type="protein sequence ID" value="KAH7557656.1"/>
    <property type="molecule type" value="Genomic_DNA"/>
</dbReference>
<name>A0ABQ8HGC3_9ROSI</name>
<dbReference type="Gene3D" id="3.80.10.10">
    <property type="entry name" value="Ribonuclease Inhibitor"/>
    <property type="match status" value="2"/>
</dbReference>
<feature type="domain" description="Disease resistance R13L4/SHOC-2-like LRR" evidence="2">
    <location>
        <begin position="47"/>
        <end position="322"/>
    </location>
</feature>
<dbReference type="InterPro" id="IPR055414">
    <property type="entry name" value="LRR_R13L4/SHOC2-like"/>
</dbReference>
<comment type="caution">
    <text evidence="3">The sequence shown here is derived from an EMBL/GenBank/DDBJ whole genome shotgun (WGS) entry which is preliminary data.</text>
</comment>
<dbReference type="SUPFAM" id="SSF52058">
    <property type="entry name" value="L domain-like"/>
    <property type="match status" value="1"/>
</dbReference>
<protein>
    <recommendedName>
        <fullName evidence="2">Disease resistance R13L4/SHOC-2-like LRR domain-containing protein</fullName>
    </recommendedName>
</protein>
<dbReference type="PANTHER" id="PTHR47186">
    <property type="entry name" value="LEUCINE-RICH REPEAT-CONTAINING PROTEIN 57"/>
    <property type="match status" value="1"/>
</dbReference>
<evidence type="ECO:0000256" key="1">
    <source>
        <dbReference type="ARBA" id="ARBA00022737"/>
    </source>
</evidence>
<proteinExistence type="predicted"/>
<evidence type="ECO:0000259" key="2">
    <source>
        <dbReference type="Pfam" id="PF23598"/>
    </source>
</evidence>